<evidence type="ECO:0000256" key="1">
    <source>
        <dbReference type="SAM" id="MobiDB-lite"/>
    </source>
</evidence>
<evidence type="ECO:0000313" key="2">
    <source>
        <dbReference type="EMBL" id="MCI29568.1"/>
    </source>
</evidence>
<feature type="region of interest" description="Disordered" evidence="1">
    <location>
        <begin position="1"/>
        <end position="80"/>
    </location>
</feature>
<feature type="non-terminal residue" evidence="2">
    <location>
        <position position="1"/>
    </location>
</feature>
<comment type="caution">
    <text evidence="2">The sequence shown here is derived from an EMBL/GenBank/DDBJ whole genome shotgun (WGS) entry which is preliminary data.</text>
</comment>
<proteinExistence type="predicted"/>
<feature type="compositionally biased region" description="Polar residues" evidence="1">
    <location>
        <begin position="14"/>
        <end position="31"/>
    </location>
</feature>
<evidence type="ECO:0000313" key="3">
    <source>
        <dbReference type="Proteomes" id="UP000265520"/>
    </source>
</evidence>
<organism evidence="2 3">
    <name type="scientific">Trifolium medium</name>
    <dbReference type="NCBI Taxonomy" id="97028"/>
    <lineage>
        <taxon>Eukaryota</taxon>
        <taxon>Viridiplantae</taxon>
        <taxon>Streptophyta</taxon>
        <taxon>Embryophyta</taxon>
        <taxon>Tracheophyta</taxon>
        <taxon>Spermatophyta</taxon>
        <taxon>Magnoliopsida</taxon>
        <taxon>eudicotyledons</taxon>
        <taxon>Gunneridae</taxon>
        <taxon>Pentapetalae</taxon>
        <taxon>rosids</taxon>
        <taxon>fabids</taxon>
        <taxon>Fabales</taxon>
        <taxon>Fabaceae</taxon>
        <taxon>Papilionoideae</taxon>
        <taxon>50 kb inversion clade</taxon>
        <taxon>NPAAA clade</taxon>
        <taxon>Hologalegina</taxon>
        <taxon>IRL clade</taxon>
        <taxon>Trifolieae</taxon>
        <taxon>Trifolium</taxon>
    </lineage>
</organism>
<feature type="compositionally biased region" description="Polar residues" evidence="1">
    <location>
        <begin position="44"/>
        <end position="69"/>
    </location>
</feature>
<name>A0A392QZ35_9FABA</name>
<sequence>SNTGSGVKLDKSQQKSTQVNPQNRSCAQRNLTWRAAQLPEAKPPQSQTLGAQRSTLGRGAQQPTKSQKPAQVLLELNMAY</sequence>
<accession>A0A392QZ35</accession>
<dbReference type="AlphaFoldDB" id="A0A392QZ35"/>
<reference evidence="2 3" key="1">
    <citation type="journal article" date="2018" name="Front. Plant Sci.">
        <title>Red Clover (Trifolium pratense) and Zigzag Clover (T. medium) - A Picture of Genomic Similarities and Differences.</title>
        <authorList>
            <person name="Dluhosova J."/>
            <person name="Istvanek J."/>
            <person name="Nedelnik J."/>
            <person name="Repkova J."/>
        </authorList>
    </citation>
    <scope>NUCLEOTIDE SEQUENCE [LARGE SCALE GENOMIC DNA]</scope>
    <source>
        <strain evidence="3">cv. 10/8</strain>
        <tissue evidence="2">Leaf</tissue>
    </source>
</reference>
<dbReference type="Proteomes" id="UP000265520">
    <property type="component" value="Unassembled WGS sequence"/>
</dbReference>
<dbReference type="EMBL" id="LXQA010173547">
    <property type="protein sequence ID" value="MCI29568.1"/>
    <property type="molecule type" value="Genomic_DNA"/>
</dbReference>
<protein>
    <submittedName>
        <fullName evidence="2">Uncharacterized protein</fullName>
    </submittedName>
</protein>
<keyword evidence="3" id="KW-1185">Reference proteome</keyword>